<evidence type="ECO:0000313" key="1">
    <source>
        <dbReference type="EMBL" id="KAI4376506.1"/>
    </source>
</evidence>
<accession>A0ACB9RFC1</accession>
<protein>
    <submittedName>
        <fullName evidence="1">Uncharacterized protein</fullName>
    </submittedName>
</protein>
<sequence>MDRWVLVVNGKPQCSEVDGFVYYETLVHPALLMHDNLKKVLIMGGGDRSAAREVLKYKTVEHVVLCEIDEVLLQTSLSFHGVVLPPFPCKSLILITDSYESTDFEFTREILKYGTKKFDVTIGDLPAPTEGGGGSCRDLYTKSFYQSILKRRLNEDGIFITHAGMAGVRTHQAFYFQCPSAVVVPVTAAVPLYADTCGWVMASDMPLVACHGEIDKRIAKRIKGKLRYHDGGSILASTIVNKIISELLRDYTCNHLVDDDDATEDGRP</sequence>
<gene>
    <name evidence="1" type="ORF">MLD38_014259</name>
</gene>
<dbReference type="EMBL" id="CM042883">
    <property type="protein sequence ID" value="KAI4376506.1"/>
    <property type="molecule type" value="Genomic_DNA"/>
</dbReference>
<proteinExistence type="predicted"/>
<dbReference type="Proteomes" id="UP001057402">
    <property type="component" value="Chromosome 4"/>
</dbReference>
<evidence type="ECO:0000313" key="2">
    <source>
        <dbReference type="Proteomes" id="UP001057402"/>
    </source>
</evidence>
<organism evidence="1 2">
    <name type="scientific">Melastoma candidum</name>
    <dbReference type="NCBI Taxonomy" id="119954"/>
    <lineage>
        <taxon>Eukaryota</taxon>
        <taxon>Viridiplantae</taxon>
        <taxon>Streptophyta</taxon>
        <taxon>Embryophyta</taxon>
        <taxon>Tracheophyta</taxon>
        <taxon>Spermatophyta</taxon>
        <taxon>Magnoliopsida</taxon>
        <taxon>eudicotyledons</taxon>
        <taxon>Gunneridae</taxon>
        <taxon>Pentapetalae</taxon>
        <taxon>rosids</taxon>
        <taxon>malvids</taxon>
        <taxon>Myrtales</taxon>
        <taxon>Melastomataceae</taxon>
        <taxon>Melastomatoideae</taxon>
        <taxon>Melastomateae</taxon>
        <taxon>Melastoma</taxon>
    </lineage>
</organism>
<name>A0ACB9RFC1_9MYRT</name>
<keyword evidence="2" id="KW-1185">Reference proteome</keyword>
<reference evidence="2" key="1">
    <citation type="journal article" date="2023" name="Front. Plant Sci.">
        <title>Chromosomal-level genome assembly of Melastoma candidum provides insights into trichome evolution.</title>
        <authorList>
            <person name="Zhong Y."/>
            <person name="Wu W."/>
            <person name="Sun C."/>
            <person name="Zou P."/>
            <person name="Liu Y."/>
            <person name="Dai S."/>
            <person name="Zhou R."/>
        </authorList>
    </citation>
    <scope>NUCLEOTIDE SEQUENCE [LARGE SCALE GENOMIC DNA]</scope>
</reference>
<comment type="caution">
    <text evidence="1">The sequence shown here is derived from an EMBL/GenBank/DDBJ whole genome shotgun (WGS) entry which is preliminary data.</text>
</comment>